<dbReference type="OrthoDB" id="9780560at2"/>
<evidence type="ECO:0000313" key="11">
    <source>
        <dbReference type="EMBL" id="OEV05343.1"/>
    </source>
</evidence>
<evidence type="ECO:0000256" key="7">
    <source>
        <dbReference type="SAM" id="MobiDB-lite"/>
    </source>
</evidence>
<dbReference type="Pfam" id="PF02687">
    <property type="entry name" value="FtsX"/>
    <property type="match status" value="2"/>
</dbReference>
<feature type="transmembrane region" description="Helical" evidence="8">
    <location>
        <begin position="507"/>
        <end position="528"/>
    </location>
</feature>
<comment type="similarity">
    <text evidence="6">Belongs to the ABC-4 integral membrane protein family.</text>
</comment>
<dbReference type="RefSeq" id="WP_070195068.1">
    <property type="nucleotide sequence ID" value="NZ_LJGU01000100.1"/>
</dbReference>
<feature type="transmembrane region" description="Helical" evidence="8">
    <location>
        <begin position="738"/>
        <end position="763"/>
    </location>
</feature>
<dbReference type="Proteomes" id="UP000176101">
    <property type="component" value="Unassembled WGS sequence"/>
</dbReference>
<feature type="domain" description="MacB-like periplasmic core" evidence="10">
    <location>
        <begin position="505"/>
        <end position="707"/>
    </location>
</feature>
<feature type="transmembrane region" description="Helical" evidence="8">
    <location>
        <begin position="421"/>
        <end position="440"/>
    </location>
</feature>
<protein>
    <recommendedName>
        <fullName evidence="13">ABC transporter permease</fullName>
    </recommendedName>
</protein>
<feature type="transmembrane region" description="Helical" evidence="8">
    <location>
        <begin position="370"/>
        <end position="392"/>
    </location>
</feature>
<evidence type="ECO:0000256" key="1">
    <source>
        <dbReference type="ARBA" id="ARBA00004651"/>
    </source>
</evidence>
<name>A0A1E7KN65_9ACTN</name>
<accession>A0A1E7KN65</accession>
<evidence type="ECO:0000256" key="3">
    <source>
        <dbReference type="ARBA" id="ARBA00022692"/>
    </source>
</evidence>
<reference evidence="11 12" key="1">
    <citation type="journal article" date="2016" name="Front. Microbiol.">
        <title>Comparative Genomics Analysis of Streptomyces Species Reveals Their Adaptation to the Marine Environment and Their Diversity at the Genomic Level.</title>
        <authorList>
            <person name="Tian X."/>
            <person name="Zhang Z."/>
            <person name="Yang T."/>
            <person name="Chen M."/>
            <person name="Li J."/>
            <person name="Chen F."/>
            <person name="Yang J."/>
            <person name="Li W."/>
            <person name="Zhang B."/>
            <person name="Zhang Z."/>
            <person name="Wu J."/>
            <person name="Zhang C."/>
            <person name="Long L."/>
            <person name="Xiao J."/>
        </authorList>
    </citation>
    <scope>NUCLEOTIDE SEQUENCE [LARGE SCALE GENOMIC DNA]</scope>
    <source>
        <strain evidence="11 12">SCSIO 02100</strain>
    </source>
</reference>
<evidence type="ECO:0008006" key="13">
    <source>
        <dbReference type="Google" id="ProtNLM"/>
    </source>
</evidence>
<keyword evidence="2" id="KW-1003">Cell membrane</keyword>
<feature type="region of interest" description="Disordered" evidence="7">
    <location>
        <begin position="57"/>
        <end position="82"/>
    </location>
</feature>
<dbReference type="GO" id="GO:0005886">
    <property type="term" value="C:plasma membrane"/>
    <property type="evidence" value="ECO:0007669"/>
    <property type="project" value="UniProtKB-SubCell"/>
</dbReference>
<evidence type="ECO:0000256" key="8">
    <source>
        <dbReference type="SAM" id="Phobius"/>
    </source>
</evidence>
<feature type="domain" description="ABC3 transporter permease C-terminal" evidence="9">
    <location>
        <begin position="742"/>
        <end position="857"/>
    </location>
</feature>
<dbReference type="GO" id="GO:0022857">
    <property type="term" value="F:transmembrane transporter activity"/>
    <property type="evidence" value="ECO:0007669"/>
    <property type="project" value="TreeGrafter"/>
</dbReference>
<sequence>MTVLRNSLRSFLSHKGRMLLSAIAVLLSVAFVCGTLVFTDTMNATFDKLFASTSADVTVSPKEKEGAEGTEGAGQSGTGKPATLPAEALAKTARADGVRSADGVVTSSSVTVVNDANENMGSTTGAPTIAGNWNDHERAYMEITSGHAPRGPTEIMVDADTAEKHHLRLGDELRTIAATGERTAKISGIAAFEVTNPGAAVVYFDTGTAQEFLLGDTGAYTGIAVAADSNVTHELLKRNVQRALGGPDAFTYETQEETAASSADDMGSFLDVMKYAMLGFAGIALLVGVFLIVNTFSMLVAQRTREIGLMRALGSSRKQVNRSVLVEALLLGVIGSVLGVGAGVGLAVGLMELMGGMGMELNTSELTVKFTTPVIGLLLGILVTVLAAYLPARRAGKISPMAALRDAGTPADGRASVLRGVLGVLLAGAGATALVLAARVDEASEGALFLGLGVLLSLVGFVVVGPLLAGVLVRGLSLIVLRLFGPVGRLAERNALRNPRRTGATGAALMIGLALVACLSVVGSSMVASATEELDKSVGADFIVESNSGQLITPDAAERMRDIPELAHLTDYRVVPAEVRTAEGERTGAKDLIAASPTYAEDLRVETVAGELADAYDRDSMSVDQAFARKHDLGVGDTLSVGFEKGETARLTVRAITSSDGTVDRGAFYTSTATAQKYLPQGELPLNLIMFGSAKDGQEDAAYAALKEAMEPYPQYQVRDQADFKQNLRDQVGQMLNMVYGLLALAIVVAILGVVNTLALSIVERTREIGLMRAIGLSRRQLRRMVRLESVVIALFGALLGLGLGMGWGATAQRLLALEGLTVLEIPWSTISLVFAGSALVGLVAALVPAFRAGRMNVLRAIATE</sequence>
<dbReference type="STRING" id="1075402.AN216_03320"/>
<feature type="transmembrane region" description="Helical" evidence="8">
    <location>
        <begin position="275"/>
        <end position="301"/>
    </location>
</feature>
<dbReference type="PANTHER" id="PTHR30572">
    <property type="entry name" value="MEMBRANE COMPONENT OF TRANSPORTER-RELATED"/>
    <property type="match status" value="1"/>
</dbReference>
<dbReference type="PANTHER" id="PTHR30572:SF4">
    <property type="entry name" value="ABC TRANSPORTER PERMEASE YTRF"/>
    <property type="match status" value="1"/>
</dbReference>
<feature type="transmembrane region" description="Helical" evidence="8">
    <location>
        <begin position="324"/>
        <end position="350"/>
    </location>
</feature>
<comment type="subcellular location">
    <subcellularLocation>
        <location evidence="1">Cell membrane</location>
        <topology evidence="1">Multi-pass membrane protein</topology>
    </subcellularLocation>
</comment>
<keyword evidence="5 8" id="KW-0472">Membrane</keyword>
<dbReference type="Pfam" id="PF12704">
    <property type="entry name" value="MacB_PCD"/>
    <property type="match status" value="2"/>
</dbReference>
<evidence type="ECO:0000256" key="4">
    <source>
        <dbReference type="ARBA" id="ARBA00022989"/>
    </source>
</evidence>
<dbReference type="AlphaFoldDB" id="A0A1E7KN65"/>
<dbReference type="PATRIC" id="fig|1075402.3.peg.3301"/>
<feature type="domain" description="ABC3 transporter permease C-terminal" evidence="9">
    <location>
        <begin position="280"/>
        <end position="400"/>
    </location>
</feature>
<evidence type="ECO:0000256" key="5">
    <source>
        <dbReference type="ARBA" id="ARBA00023136"/>
    </source>
</evidence>
<dbReference type="InterPro" id="IPR025857">
    <property type="entry name" value="MacB_PCD"/>
</dbReference>
<evidence type="ECO:0000313" key="12">
    <source>
        <dbReference type="Proteomes" id="UP000176101"/>
    </source>
</evidence>
<keyword evidence="4 8" id="KW-1133">Transmembrane helix</keyword>
<evidence type="ECO:0000256" key="6">
    <source>
        <dbReference type="ARBA" id="ARBA00038076"/>
    </source>
</evidence>
<gene>
    <name evidence="11" type="ORF">AN216_03320</name>
</gene>
<feature type="transmembrane region" description="Helical" evidence="8">
    <location>
        <begin position="788"/>
        <end position="808"/>
    </location>
</feature>
<dbReference type="InterPro" id="IPR003838">
    <property type="entry name" value="ABC3_permease_C"/>
</dbReference>
<feature type="transmembrane region" description="Helical" evidence="8">
    <location>
        <begin position="446"/>
        <end position="473"/>
    </location>
</feature>
<keyword evidence="12" id="KW-1185">Reference proteome</keyword>
<evidence type="ECO:0000256" key="2">
    <source>
        <dbReference type="ARBA" id="ARBA00022475"/>
    </source>
</evidence>
<organism evidence="11 12">
    <name type="scientific">Streptomyces oceani</name>
    <dbReference type="NCBI Taxonomy" id="1075402"/>
    <lineage>
        <taxon>Bacteria</taxon>
        <taxon>Bacillati</taxon>
        <taxon>Actinomycetota</taxon>
        <taxon>Actinomycetes</taxon>
        <taxon>Kitasatosporales</taxon>
        <taxon>Streptomycetaceae</taxon>
        <taxon>Streptomyces</taxon>
    </lineage>
</organism>
<dbReference type="InterPro" id="IPR050250">
    <property type="entry name" value="Macrolide_Exporter_MacB"/>
</dbReference>
<comment type="caution">
    <text evidence="11">The sequence shown here is derived from an EMBL/GenBank/DDBJ whole genome shotgun (WGS) entry which is preliminary data.</text>
</comment>
<proteinExistence type="inferred from homology"/>
<evidence type="ECO:0000259" key="10">
    <source>
        <dbReference type="Pfam" id="PF12704"/>
    </source>
</evidence>
<feature type="domain" description="MacB-like periplasmic core" evidence="10">
    <location>
        <begin position="19"/>
        <end position="242"/>
    </location>
</feature>
<feature type="transmembrane region" description="Helical" evidence="8">
    <location>
        <begin position="828"/>
        <end position="851"/>
    </location>
</feature>
<dbReference type="EMBL" id="LJGU01000100">
    <property type="protein sequence ID" value="OEV05343.1"/>
    <property type="molecule type" value="Genomic_DNA"/>
</dbReference>
<evidence type="ECO:0000259" key="9">
    <source>
        <dbReference type="Pfam" id="PF02687"/>
    </source>
</evidence>
<keyword evidence="3 8" id="KW-0812">Transmembrane</keyword>